<accession>A0A024GMA5</accession>
<gene>
    <name evidence="3" type="ORF">BN9_084640</name>
</gene>
<dbReference type="EMBL" id="CAIX01000171">
    <property type="protein sequence ID" value="CCI47457.1"/>
    <property type="molecule type" value="Genomic_DNA"/>
</dbReference>
<dbReference type="InterPro" id="IPR039852">
    <property type="entry name" value="CAND1/CAND2"/>
</dbReference>
<dbReference type="AlphaFoldDB" id="A0A024GMA5"/>
<dbReference type="OrthoDB" id="6260732at2759"/>
<evidence type="ECO:0000256" key="1">
    <source>
        <dbReference type="ARBA" id="ARBA00022737"/>
    </source>
</evidence>
<dbReference type="PANTHER" id="PTHR12696">
    <property type="entry name" value="TIP120"/>
    <property type="match status" value="1"/>
</dbReference>
<name>A0A024GMA5_9STRA</name>
<dbReference type="GO" id="GO:0010265">
    <property type="term" value="P:SCF complex assembly"/>
    <property type="evidence" value="ECO:0007669"/>
    <property type="project" value="InterPro"/>
</dbReference>
<sequence length="167" mass="18844">MANPNYKSISAQFLQSLSRSDLDTRIKADVLDSLTDVLRRFGNCIGSDHETYQNLFLTHLHDPSYLIRKRTIQCVGSLDEKIVPLLIQFCGRVDDTTMQNGFFDELRENCIQAFESRKLPRGTSTPSSSSFIKIKNLQGEPPCLIFKASREARRMQEATHGSDNGDG</sequence>
<keyword evidence="4" id="KW-1185">Reference proteome</keyword>
<proteinExistence type="predicted"/>
<evidence type="ECO:0000313" key="3">
    <source>
        <dbReference type="EMBL" id="CCI47457.1"/>
    </source>
</evidence>
<dbReference type="InterPro" id="IPR016024">
    <property type="entry name" value="ARM-type_fold"/>
</dbReference>
<dbReference type="Gene3D" id="1.25.10.10">
    <property type="entry name" value="Leucine-rich Repeat Variant"/>
    <property type="match status" value="1"/>
</dbReference>
<organism evidence="3 4">
    <name type="scientific">Albugo candida</name>
    <dbReference type="NCBI Taxonomy" id="65357"/>
    <lineage>
        <taxon>Eukaryota</taxon>
        <taxon>Sar</taxon>
        <taxon>Stramenopiles</taxon>
        <taxon>Oomycota</taxon>
        <taxon>Peronosporomycetes</taxon>
        <taxon>Albuginales</taxon>
        <taxon>Albuginaceae</taxon>
        <taxon>Albugo</taxon>
    </lineage>
</organism>
<dbReference type="SUPFAM" id="SSF48371">
    <property type="entry name" value="ARM repeat"/>
    <property type="match status" value="1"/>
</dbReference>
<comment type="caution">
    <text evidence="3">The sequence shown here is derived from an EMBL/GenBank/DDBJ whole genome shotgun (WGS) entry which is preliminary data.</text>
</comment>
<reference evidence="3 4" key="1">
    <citation type="submission" date="2012-05" db="EMBL/GenBank/DDBJ databases">
        <title>Recombination and specialization in a pathogen metapopulation.</title>
        <authorList>
            <person name="Gardiner A."/>
            <person name="Kemen E."/>
            <person name="Schultz-Larsen T."/>
            <person name="MacLean D."/>
            <person name="Van Oosterhout C."/>
            <person name="Jones J.D.G."/>
        </authorList>
    </citation>
    <scope>NUCLEOTIDE SEQUENCE [LARGE SCALE GENOMIC DNA]</scope>
    <source>
        <strain evidence="3 4">Ac Nc2</strain>
    </source>
</reference>
<evidence type="ECO:0000256" key="2">
    <source>
        <dbReference type="ARBA" id="ARBA00022786"/>
    </source>
</evidence>
<dbReference type="Proteomes" id="UP000053237">
    <property type="component" value="Unassembled WGS sequence"/>
</dbReference>
<evidence type="ECO:0000313" key="4">
    <source>
        <dbReference type="Proteomes" id="UP000053237"/>
    </source>
</evidence>
<dbReference type="InParanoid" id="A0A024GMA5"/>
<evidence type="ECO:0008006" key="5">
    <source>
        <dbReference type="Google" id="ProtNLM"/>
    </source>
</evidence>
<dbReference type="STRING" id="65357.A0A024GMA5"/>
<keyword evidence="2" id="KW-0833">Ubl conjugation pathway</keyword>
<protein>
    <recommendedName>
        <fullName evidence="5">TATA-binding protein interacting (TIP20) domain-containing protein</fullName>
    </recommendedName>
</protein>
<dbReference type="InterPro" id="IPR011989">
    <property type="entry name" value="ARM-like"/>
</dbReference>
<keyword evidence="1" id="KW-0677">Repeat</keyword>